<comment type="subcellular location">
    <subcellularLocation>
        <location evidence="1">Secreted</location>
    </subcellularLocation>
</comment>
<evidence type="ECO:0000313" key="9">
    <source>
        <dbReference type="Proteomes" id="UP000002320"/>
    </source>
</evidence>
<dbReference type="FunCoup" id="B0WLD3">
    <property type="interactions" value="39"/>
</dbReference>
<dbReference type="GO" id="GO:0016298">
    <property type="term" value="F:lipase activity"/>
    <property type="evidence" value="ECO:0007669"/>
    <property type="project" value="InterPro"/>
</dbReference>
<sequence>MAYSTLPLAVLIVSAVVSTVNCGLQLQFKSSVDSNWPGLMNNLALTVAIDGDHFRTDENYEPAETSVRFWCGNRNRRELRLVQTDSNDIKVKIDTNKPVMFIIHGWMDNYTSHWVQDTVNDALSFLDVNVCAVDWANLAHYEYSATVDHTPIVSDQATKFIKIMIELGMPPNSITLVGHDMGAHICGQIGHNCNGDVGQIYGLDPAGPLFTTPSGGSLAFRLDKSDAKYVQFIITAKGTAGVSVGEGDENFYVNGGSSPQPNCGSITINTGDAEFAKILLCSHYHAYTLFRLSMNPLLVYPARLCSSWADYNAGRCLFNRMSRTGIYSIKLGGDYYLRTTALAPFIMF</sequence>
<proteinExistence type="inferred from homology"/>
<dbReference type="KEGG" id="cqu:CpipJ_CPIJ007883"/>
<dbReference type="PRINTS" id="PR00821">
    <property type="entry name" value="TAGLIPASE"/>
</dbReference>
<keyword evidence="5" id="KW-0732">Signal</keyword>
<dbReference type="VEuPathDB" id="VectorBase:CPIJ007883"/>
<evidence type="ECO:0000256" key="4">
    <source>
        <dbReference type="RuleBase" id="RU004262"/>
    </source>
</evidence>
<evidence type="ECO:0000313" key="7">
    <source>
        <dbReference type="EMBL" id="EDS30426.1"/>
    </source>
</evidence>
<dbReference type="Pfam" id="PF00151">
    <property type="entry name" value="Lipase"/>
    <property type="match status" value="1"/>
</dbReference>
<dbReference type="InterPro" id="IPR013818">
    <property type="entry name" value="Lipase"/>
</dbReference>
<accession>B0WLD3</accession>
<dbReference type="VEuPathDB" id="VectorBase:CQUJHB003231"/>
<feature type="domain" description="Lipase" evidence="6">
    <location>
        <begin position="58"/>
        <end position="345"/>
    </location>
</feature>
<dbReference type="AlphaFoldDB" id="B0WLD3"/>
<dbReference type="InterPro" id="IPR000734">
    <property type="entry name" value="TAG_lipase"/>
</dbReference>
<reference evidence="8" key="2">
    <citation type="submission" date="2021-02" db="UniProtKB">
        <authorList>
            <consortium name="EnsemblMetazoa"/>
        </authorList>
    </citation>
    <scope>IDENTIFICATION</scope>
    <source>
        <strain evidence="8">JHB</strain>
    </source>
</reference>
<dbReference type="InParanoid" id="B0WLD3"/>
<keyword evidence="9" id="KW-1185">Reference proteome</keyword>
<name>B0WLD3_CULQU</name>
<evidence type="ECO:0000259" key="6">
    <source>
        <dbReference type="Pfam" id="PF00151"/>
    </source>
</evidence>
<evidence type="ECO:0000256" key="2">
    <source>
        <dbReference type="ARBA" id="ARBA00010701"/>
    </source>
</evidence>
<dbReference type="eggNOG" id="ENOG502RYX8">
    <property type="taxonomic scope" value="Eukaryota"/>
</dbReference>
<dbReference type="InterPro" id="IPR029058">
    <property type="entry name" value="AB_hydrolase_fold"/>
</dbReference>
<dbReference type="GO" id="GO:0005615">
    <property type="term" value="C:extracellular space"/>
    <property type="evidence" value="ECO:0007669"/>
    <property type="project" value="TreeGrafter"/>
</dbReference>
<reference evidence="7" key="1">
    <citation type="submission" date="2007-03" db="EMBL/GenBank/DDBJ databases">
        <title>Annotation of Culex pipiens quinquefasciatus.</title>
        <authorList>
            <consortium name="The Broad Institute Genome Sequencing Platform"/>
            <person name="Atkinson P.W."/>
            <person name="Hemingway J."/>
            <person name="Christensen B.M."/>
            <person name="Higgs S."/>
            <person name="Kodira C."/>
            <person name="Hannick L."/>
            <person name="Megy K."/>
            <person name="O'Leary S."/>
            <person name="Pearson M."/>
            <person name="Haas B.J."/>
            <person name="Mauceli E."/>
            <person name="Wortman J.R."/>
            <person name="Lee N.H."/>
            <person name="Guigo R."/>
            <person name="Stanke M."/>
            <person name="Alvarado L."/>
            <person name="Amedeo P."/>
            <person name="Antoine C.H."/>
            <person name="Arensburger P."/>
            <person name="Bidwell S.L."/>
            <person name="Crawford M."/>
            <person name="Camaro F."/>
            <person name="Devon K."/>
            <person name="Engels R."/>
            <person name="Hammond M."/>
            <person name="Howarth C."/>
            <person name="Koehrsen M."/>
            <person name="Lawson D."/>
            <person name="Montgomery P."/>
            <person name="Nene V."/>
            <person name="Nusbaum C."/>
            <person name="Puiu D."/>
            <person name="Romero-Severson J."/>
            <person name="Severson D.W."/>
            <person name="Shumway M."/>
            <person name="Sisk P."/>
            <person name="Stolte C."/>
            <person name="Zeng Q."/>
            <person name="Eisenstadt E."/>
            <person name="Fraser-Liggett C."/>
            <person name="Strausberg R."/>
            <person name="Galagan J."/>
            <person name="Birren B."/>
            <person name="Collins F.H."/>
        </authorList>
    </citation>
    <scope>NUCLEOTIDE SEQUENCE [LARGE SCALE GENOMIC DNA]</scope>
    <source>
        <strain evidence="7">JHB</strain>
    </source>
</reference>
<organism>
    <name type="scientific">Culex quinquefasciatus</name>
    <name type="common">Southern house mosquito</name>
    <name type="synonym">Culex pungens</name>
    <dbReference type="NCBI Taxonomy" id="7176"/>
    <lineage>
        <taxon>Eukaryota</taxon>
        <taxon>Metazoa</taxon>
        <taxon>Ecdysozoa</taxon>
        <taxon>Arthropoda</taxon>
        <taxon>Hexapoda</taxon>
        <taxon>Insecta</taxon>
        <taxon>Pterygota</taxon>
        <taxon>Neoptera</taxon>
        <taxon>Endopterygota</taxon>
        <taxon>Diptera</taxon>
        <taxon>Nematocera</taxon>
        <taxon>Culicoidea</taxon>
        <taxon>Culicidae</taxon>
        <taxon>Culicinae</taxon>
        <taxon>Culicini</taxon>
        <taxon>Culex</taxon>
        <taxon>Culex</taxon>
    </lineage>
</organism>
<evidence type="ECO:0000256" key="1">
    <source>
        <dbReference type="ARBA" id="ARBA00004613"/>
    </source>
</evidence>
<feature type="signal peptide" evidence="5">
    <location>
        <begin position="1"/>
        <end position="22"/>
    </location>
</feature>
<dbReference type="OrthoDB" id="199913at2759"/>
<protein>
    <submittedName>
        <fullName evidence="7">Phospholipase A1 member A</fullName>
    </submittedName>
</protein>
<evidence type="ECO:0000256" key="5">
    <source>
        <dbReference type="SAM" id="SignalP"/>
    </source>
</evidence>
<feature type="chain" id="PRO_5011408373" evidence="5">
    <location>
        <begin position="23"/>
        <end position="348"/>
    </location>
</feature>
<comment type="similarity">
    <text evidence="2 4">Belongs to the AB hydrolase superfamily. Lipase family.</text>
</comment>
<dbReference type="HOGENOM" id="CLU_027171_2_3_1"/>
<dbReference type="Proteomes" id="UP000002320">
    <property type="component" value="Unassembled WGS sequence"/>
</dbReference>
<gene>
    <name evidence="8" type="primary">6040045</name>
    <name evidence="7" type="ORF">CpipJ_CPIJ007883</name>
</gene>
<dbReference type="EMBL" id="DS231984">
    <property type="protein sequence ID" value="EDS30426.1"/>
    <property type="molecule type" value="Genomic_DNA"/>
</dbReference>
<dbReference type="Gene3D" id="3.40.50.1820">
    <property type="entry name" value="alpha/beta hydrolase"/>
    <property type="match status" value="1"/>
</dbReference>
<dbReference type="OMA" id="AHYEYSA"/>
<evidence type="ECO:0000313" key="8">
    <source>
        <dbReference type="EnsemblMetazoa" id="CPIJ007883-PA"/>
    </source>
</evidence>
<keyword evidence="3" id="KW-0964">Secreted</keyword>
<dbReference type="EnsemblMetazoa" id="CPIJ007883-RA">
    <property type="protein sequence ID" value="CPIJ007883-PA"/>
    <property type="gene ID" value="CPIJ007883"/>
</dbReference>
<dbReference type="GO" id="GO:0016042">
    <property type="term" value="P:lipid catabolic process"/>
    <property type="evidence" value="ECO:0007669"/>
    <property type="project" value="TreeGrafter"/>
</dbReference>
<dbReference type="SUPFAM" id="SSF53474">
    <property type="entry name" value="alpha/beta-Hydrolases"/>
    <property type="match status" value="1"/>
</dbReference>
<evidence type="ECO:0000256" key="3">
    <source>
        <dbReference type="ARBA" id="ARBA00022525"/>
    </source>
</evidence>
<dbReference type="PANTHER" id="PTHR11610">
    <property type="entry name" value="LIPASE"/>
    <property type="match status" value="1"/>
</dbReference>